<dbReference type="SUPFAM" id="SSF53448">
    <property type="entry name" value="Nucleotide-diphospho-sugar transferases"/>
    <property type="match status" value="1"/>
</dbReference>
<dbReference type="InterPro" id="IPR001173">
    <property type="entry name" value="Glyco_trans_2-like"/>
</dbReference>
<dbReference type="PANTHER" id="PTHR22916">
    <property type="entry name" value="GLYCOSYLTRANSFERASE"/>
    <property type="match status" value="1"/>
</dbReference>
<evidence type="ECO:0000259" key="1">
    <source>
        <dbReference type="Pfam" id="PF00535"/>
    </source>
</evidence>
<evidence type="ECO:0000313" key="2">
    <source>
        <dbReference type="EMBL" id="APZ78890.1"/>
    </source>
</evidence>
<evidence type="ECO:0000313" key="3">
    <source>
        <dbReference type="EMBL" id="APZ79034.1"/>
    </source>
</evidence>
<dbReference type="EMBL" id="KX870059">
    <property type="protein sequence ID" value="APZ79133.1"/>
    <property type="molecule type" value="Genomic_DNA"/>
</dbReference>
<accession>A0A1P8VQJ9</accession>
<dbReference type="EMBL" id="KX870054">
    <property type="protein sequence ID" value="APZ79034.1"/>
    <property type="molecule type" value="Genomic_DNA"/>
</dbReference>
<dbReference type="PANTHER" id="PTHR22916:SF3">
    <property type="entry name" value="UDP-GLCNAC:BETAGAL BETA-1,3-N-ACETYLGLUCOSAMINYLTRANSFERASE-LIKE PROTEIN 1"/>
    <property type="match status" value="1"/>
</dbReference>
<dbReference type="RefSeq" id="WP_148115792.1">
    <property type="nucleotide sequence ID" value="NZ_CP030010.1"/>
</dbReference>
<dbReference type="EMBL" id="KX870055">
    <property type="protein sequence ID" value="APZ79054.1"/>
    <property type="molecule type" value="Genomic_DNA"/>
</dbReference>
<dbReference type="EMBL" id="KX870048">
    <property type="protein sequence ID" value="APZ78890.1"/>
    <property type="molecule type" value="Genomic_DNA"/>
</dbReference>
<name>A0A1P8VQJ9_STRSU</name>
<dbReference type="CDD" id="cd00761">
    <property type="entry name" value="Glyco_tranf_GTA_type"/>
    <property type="match status" value="1"/>
</dbReference>
<dbReference type="Pfam" id="PF00535">
    <property type="entry name" value="Glycos_transf_2"/>
    <property type="match status" value="1"/>
</dbReference>
<dbReference type="AlphaFoldDB" id="A0A1P8VQJ9"/>
<dbReference type="Gene3D" id="3.90.550.10">
    <property type="entry name" value="Spore Coat Polysaccharide Biosynthesis Protein SpsA, Chain A"/>
    <property type="match status" value="1"/>
</dbReference>
<organism evidence="2">
    <name type="scientific">Streptococcus suis</name>
    <dbReference type="NCBI Taxonomy" id="1307"/>
    <lineage>
        <taxon>Bacteria</taxon>
        <taxon>Bacillati</taxon>
        <taxon>Bacillota</taxon>
        <taxon>Bacilli</taxon>
        <taxon>Lactobacillales</taxon>
        <taxon>Streptococcaceae</taxon>
        <taxon>Streptococcus</taxon>
    </lineage>
</organism>
<dbReference type="InterPro" id="IPR029044">
    <property type="entry name" value="Nucleotide-diphossugar_trans"/>
</dbReference>
<evidence type="ECO:0000313" key="4">
    <source>
        <dbReference type="EMBL" id="APZ79054.1"/>
    </source>
</evidence>
<dbReference type="GO" id="GO:0016758">
    <property type="term" value="F:hexosyltransferase activity"/>
    <property type="evidence" value="ECO:0007669"/>
    <property type="project" value="UniProtKB-ARBA"/>
</dbReference>
<proteinExistence type="predicted"/>
<evidence type="ECO:0000313" key="5">
    <source>
        <dbReference type="EMBL" id="APZ79133.1"/>
    </source>
</evidence>
<gene>
    <name evidence="2" type="primary">cpsK</name>
    <name evidence="2" type="ORF">02-B627.seq-orf11</name>
    <name evidence="3" type="ORF">1097105.seq-orf11</name>
    <name evidence="4" type="ORF">1114193.seq-orf11</name>
    <name evidence="5" type="ORF">1180230.seq-orf11</name>
</gene>
<keyword evidence="2" id="KW-0808">Transferase</keyword>
<sequence length="334" mass="39443">MYLSICIPSYNRPNELKRLIQSIDCQFYDLEICICEDASPKRIQIREVINSLQKESSFPINYYENSSNLGYDRNLRELILKAKGKWIIFMGDDDVFIPGELQKYINFLKQNETAAYVLRSYENVYLDGSSEKFRYFEKDCFFNKGEQAYLTLFRKSTFISGFTFQRELALDTLTERFDSTLLYQLYIVAELTLNYPSAYYSTPFTRAYEGGEFYFGSSEVEKEFFKPNVIDVEGQIYFISSYFKITKFIDEKYKLDSTSQIKREMSKYSYPILAFVRNSGLHTFRQFKKALEEIGLNTSGLFYVYYYSLLFLGTKFTKKIIILIKRILGRTPQL</sequence>
<feature type="domain" description="Glycosyltransferase 2-like" evidence="1">
    <location>
        <begin position="4"/>
        <end position="124"/>
    </location>
</feature>
<protein>
    <submittedName>
        <fullName evidence="2">Glycosyltransferase</fullName>
    </submittedName>
</protein>
<reference evidence="2" key="1">
    <citation type="submission" date="2016-09" db="EMBL/GenBank/DDBJ databases">
        <title>Genetic analysis of capsular polysaccharide synthesis gene clusters from non-serotypeable of Streptococcus suis.</title>
        <authorList>
            <person name="Qiu X."/>
            <person name="Zheng H."/>
        </authorList>
    </citation>
    <scope>NUCLEOTIDE SEQUENCE</scope>
    <source>
        <strain evidence="2">02-B627</strain>
        <strain evidence="3">1097105</strain>
        <strain evidence="4">1114193</strain>
        <strain evidence="5">1180230</strain>
    </source>
</reference>